<gene>
    <name evidence="1" type="ORF">EV702DRAFT_10210</name>
</gene>
<dbReference type="AlphaFoldDB" id="A0A9P7D8S7"/>
<comment type="caution">
    <text evidence="1">The sequence shown here is derived from an EMBL/GenBank/DDBJ whole genome shotgun (WGS) entry which is preliminary data.</text>
</comment>
<accession>A0A9P7D8S7</accession>
<keyword evidence="2" id="KW-1185">Reference proteome</keyword>
<dbReference type="Gene3D" id="3.30.710.10">
    <property type="entry name" value="Potassium Channel Kv1.1, Chain A"/>
    <property type="match status" value="1"/>
</dbReference>
<name>A0A9P7D8S7_9AGAM</name>
<dbReference type="InterPro" id="IPR011333">
    <property type="entry name" value="SKP1/BTB/POZ_sf"/>
</dbReference>
<evidence type="ECO:0008006" key="3">
    <source>
        <dbReference type="Google" id="ProtNLM"/>
    </source>
</evidence>
<reference evidence="1" key="1">
    <citation type="journal article" date="2020" name="New Phytol.">
        <title>Comparative genomics reveals dynamic genome evolution in host specialist ectomycorrhizal fungi.</title>
        <authorList>
            <person name="Lofgren L.A."/>
            <person name="Nguyen N.H."/>
            <person name="Vilgalys R."/>
            <person name="Ruytinx J."/>
            <person name="Liao H.L."/>
            <person name="Branco S."/>
            <person name="Kuo A."/>
            <person name="LaButti K."/>
            <person name="Lipzen A."/>
            <person name="Andreopoulos W."/>
            <person name="Pangilinan J."/>
            <person name="Riley R."/>
            <person name="Hundley H."/>
            <person name="Na H."/>
            <person name="Barry K."/>
            <person name="Grigoriev I.V."/>
            <person name="Stajich J.E."/>
            <person name="Kennedy P.G."/>
        </authorList>
    </citation>
    <scope>NUCLEOTIDE SEQUENCE</scope>
    <source>
        <strain evidence="1">DOB743</strain>
    </source>
</reference>
<dbReference type="EMBL" id="JABBWD010000001">
    <property type="protein sequence ID" value="KAG1783689.1"/>
    <property type="molecule type" value="Genomic_DNA"/>
</dbReference>
<protein>
    <recommendedName>
        <fullName evidence="3">BTB domain-containing protein</fullName>
    </recommendedName>
</protein>
<sequence length="309" mass="34549">MASENISSTSYAESSGPLVDAKFHVRSLPDGTEFQVSRHAIETCEVFRNMFACCDHGFELVGDNEESGPQEAVLDLDETEDALVTLFRLIQQPPDPPPIENSDGTRPRFNLDAGSIVPFPILPSMLHLADKYGLPEATTCSLHLHIQANASTNPLPVYAYATAHNLPKIAAEASAHLLHPPLSSYTKEDIQIIPTVTAYHELLRLHEYRKYRLRDILLNEDIFPHGYGTCPVHKQWVTQLWEQKRVCLATQIEAATDIAGEMRDLAGQLSSCPLCHKALTAVVDMLQYKCRKVARTIDYVPQDYWLDAI</sequence>
<evidence type="ECO:0000313" key="2">
    <source>
        <dbReference type="Proteomes" id="UP000714275"/>
    </source>
</evidence>
<organism evidence="1 2">
    <name type="scientific">Suillus placidus</name>
    <dbReference type="NCBI Taxonomy" id="48579"/>
    <lineage>
        <taxon>Eukaryota</taxon>
        <taxon>Fungi</taxon>
        <taxon>Dikarya</taxon>
        <taxon>Basidiomycota</taxon>
        <taxon>Agaricomycotina</taxon>
        <taxon>Agaricomycetes</taxon>
        <taxon>Agaricomycetidae</taxon>
        <taxon>Boletales</taxon>
        <taxon>Suillineae</taxon>
        <taxon>Suillaceae</taxon>
        <taxon>Suillus</taxon>
    </lineage>
</organism>
<proteinExistence type="predicted"/>
<dbReference type="OrthoDB" id="3335429at2759"/>
<evidence type="ECO:0000313" key="1">
    <source>
        <dbReference type="EMBL" id="KAG1783689.1"/>
    </source>
</evidence>
<dbReference type="Proteomes" id="UP000714275">
    <property type="component" value="Unassembled WGS sequence"/>
</dbReference>